<feature type="repeat" description="WD" evidence="3">
    <location>
        <begin position="191"/>
        <end position="230"/>
    </location>
</feature>
<dbReference type="SMART" id="SM00256">
    <property type="entry name" value="FBOX"/>
    <property type="match status" value="1"/>
</dbReference>
<evidence type="ECO:0000313" key="6">
    <source>
        <dbReference type="Proteomes" id="UP000011083"/>
    </source>
</evidence>
<evidence type="ECO:0000313" key="5">
    <source>
        <dbReference type="EMBL" id="ELR25730.1"/>
    </source>
</evidence>
<feature type="repeat" description="WD" evidence="3">
    <location>
        <begin position="151"/>
        <end position="190"/>
    </location>
</feature>
<dbReference type="SUPFAM" id="SSF50978">
    <property type="entry name" value="WD40 repeat-like"/>
    <property type="match status" value="1"/>
</dbReference>
<dbReference type="Gene3D" id="2.130.10.10">
    <property type="entry name" value="YVTN repeat-like/Quinoprotein amine dehydrogenase"/>
    <property type="match status" value="3"/>
</dbReference>
<keyword evidence="6" id="KW-1185">Reference proteome</keyword>
<dbReference type="PROSITE" id="PS50181">
    <property type="entry name" value="FBOX"/>
    <property type="match status" value="1"/>
</dbReference>
<evidence type="ECO:0000256" key="3">
    <source>
        <dbReference type="PROSITE-ProRule" id="PRU00221"/>
    </source>
</evidence>
<dbReference type="KEGG" id="acan:ACA1_326890"/>
<evidence type="ECO:0000256" key="1">
    <source>
        <dbReference type="ARBA" id="ARBA00022574"/>
    </source>
</evidence>
<dbReference type="PANTHER" id="PTHR22847">
    <property type="entry name" value="WD40 REPEAT PROTEIN"/>
    <property type="match status" value="1"/>
</dbReference>
<dbReference type="GeneID" id="14926800"/>
<feature type="repeat" description="WD" evidence="3">
    <location>
        <begin position="307"/>
        <end position="346"/>
    </location>
</feature>
<feature type="repeat" description="WD" evidence="3">
    <location>
        <begin position="231"/>
        <end position="261"/>
    </location>
</feature>
<dbReference type="InterPro" id="IPR001810">
    <property type="entry name" value="F-box_dom"/>
</dbReference>
<dbReference type="CDD" id="cd00200">
    <property type="entry name" value="WD40"/>
    <property type="match status" value="1"/>
</dbReference>
<feature type="domain" description="F-box" evidence="4">
    <location>
        <begin position="11"/>
        <end position="58"/>
    </location>
</feature>
<dbReference type="PANTHER" id="PTHR22847:SF745">
    <property type="entry name" value="F-BOX_WD REPEAT-CONTAINING PROTEIN 7"/>
    <property type="match status" value="1"/>
</dbReference>
<dbReference type="PROSITE" id="PS50082">
    <property type="entry name" value="WD_REPEATS_2"/>
    <property type="match status" value="6"/>
</dbReference>
<proteinExistence type="predicted"/>
<keyword evidence="1 3" id="KW-0853">WD repeat</keyword>
<dbReference type="SUPFAM" id="SSF81383">
    <property type="entry name" value="F-box domain"/>
    <property type="match status" value="1"/>
</dbReference>
<dbReference type="InterPro" id="IPR001680">
    <property type="entry name" value="WD40_rpt"/>
</dbReference>
<protein>
    <submittedName>
        <fullName evidence="5">WD domain, Gbeta repeat-containing protein</fullName>
    </submittedName>
</protein>
<dbReference type="Pfam" id="PF12937">
    <property type="entry name" value="F-box-like"/>
    <property type="match status" value="1"/>
</dbReference>
<dbReference type="SMART" id="SM00320">
    <property type="entry name" value="WD40"/>
    <property type="match status" value="7"/>
</dbReference>
<dbReference type="PRINTS" id="PR00320">
    <property type="entry name" value="GPROTEINBRPT"/>
</dbReference>
<gene>
    <name evidence="5" type="ORF">ACA1_326890</name>
</gene>
<dbReference type="Pfam" id="PF00400">
    <property type="entry name" value="WD40"/>
    <property type="match status" value="7"/>
</dbReference>
<dbReference type="InterPro" id="IPR036047">
    <property type="entry name" value="F-box-like_dom_sf"/>
</dbReference>
<sequence>MTNSTSKDEGGCELLTLPPEVLILIGSFLDIKSVLNLSSASVAWRNLLYDEHLLWKALYHRHWLSSCKWRDWRSGETCESWMESFKQRTEIENRWLHCKPNVVTLHGHEEEVYCLQFDEDRIVSGSYDKTIRVWDLDKFREGKKPTTISKLVGHREFVGTLRIDSKNVVSGSADNTMRVWDLETEKCTDVIEGHVDEVVCLRFSEQYIVSGSKDNTIKVWDRRTKQCINTLEGHTQEVCGLHFDAANYRLFSGSWDHTIKLVGPQEGQTHGLWTLQYENERDILISGSRDTTVKVWNMKNFTCEQTLTGHTGRVLCLQFEGNKLVTGAGDFLIKVWNLKTNQCVSTLDYHTSRVWCLQFDSTKIISGSNDRTIRIHDFSLPEEDPEEEAIVC</sequence>
<keyword evidence="2" id="KW-0677">Repeat</keyword>
<reference evidence="5 6" key="1">
    <citation type="journal article" date="2013" name="Genome Biol.">
        <title>Genome of Acanthamoeba castellanii highlights extensive lateral gene transfer and early evolution of tyrosine kinase signaling.</title>
        <authorList>
            <person name="Clarke M."/>
            <person name="Lohan A.J."/>
            <person name="Liu B."/>
            <person name="Lagkouvardos I."/>
            <person name="Roy S."/>
            <person name="Zafar N."/>
            <person name="Bertelli C."/>
            <person name="Schilde C."/>
            <person name="Kianianmomeni A."/>
            <person name="Burglin T.R."/>
            <person name="Frech C."/>
            <person name="Turcotte B."/>
            <person name="Kopec K.O."/>
            <person name="Synnott J.M."/>
            <person name="Choo C."/>
            <person name="Paponov I."/>
            <person name="Finkler A."/>
            <person name="Soon Heng Tan C."/>
            <person name="Hutchins A.P."/>
            <person name="Weinmeier T."/>
            <person name="Rattei T."/>
            <person name="Chu J.S."/>
            <person name="Gimenez G."/>
            <person name="Irimia M."/>
            <person name="Rigden D.J."/>
            <person name="Fitzpatrick D.A."/>
            <person name="Lorenzo-Morales J."/>
            <person name="Bateman A."/>
            <person name="Chiu C.H."/>
            <person name="Tang P."/>
            <person name="Hegemann P."/>
            <person name="Fromm H."/>
            <person name="Raoult D."/>
            <person name="Greub G."/>
            <person name="Miranda-Saavedra D."/>
            <person name="Chen N."/>
            <person name="Nash P."/>
            <person name="Ginger M.L."/>
            <person name="Horn M."/>
            <person name="Schaap P."/>
            <person name="Caler L."/>
            <person name="Loftus B."/>
        </authorList>
    </citation>
    <scope>NUCLEOTIDE SEQUENCE [LARGE SCALE GENOMIC DNA]</scope>
    <source>
        <strain evidence="5 6">Neff</strain>
    </source>
</reference>
<dbReference type="STRING" id="1257118.L8HKJ0"/>
<evidence type="ECO:0000256" key="2">
    <source>
        <dbReference type="ARBA" id="ARBA00022737"/>
    </source>
</evidence>
<dbReference type="AlphaFoldDB" id="L8HKJ0"/>
<dbReference type="InterPro" id="IPR020472">
    <property type="entry name" value="WD40_PAC1"/>
</dbReference>
<feature type="repeat" description="WD" evidence="3">
    <location>
        <begin position="265"/>
        <end position="306"/>
    </location>
</feature>
<dbReference type="EMBL" id="KB007792">
    <property type="protein sequence ID" value="ELR25730.1"/>
    <property type="molecule type" value="Genomic_DNA"/>
</dbReference>
<dbReference type="OMA" id="NQSAVWR"/>
<dbReference type="PROSITE" id="PS00678">
    <property type="entry name" value="WD_REPEATS_1"/>
    <property type="match status" value="4"/>
</dbReference>
<organism evidence="5 6">
    <name type="scientific">Acanthamoeba castellanii (strain ATCC 30010 / Neff)</name>
    <dbReference type="NCBI Taxonomy" id="1257118"/>
    <lineage>
        <taxon>Eukaryota</taxon>
        <taxon>Amoebozoa</taxon>
        <taxon>Discosea</taxon>
        <taxon>Longamoebia</taxon>
        <taxon>Centramoebida</taxon>
        <taxon>Acanthamoebidae</taxon>
        <taxon>Acanthamoeba</taxon>
    </lineage>
</organism>
<dbReference type="InterPro" id="IPR015943">
    <property type="entry name" value="WD40/YVTN_repeat-like_dom_sf"/>
</dbReference>
<evidence type="ECO:0000259" key="4">
    <source>
        <dbReference type="PROSITE" id="PS50181"/>
    </source>
</evidence>
<dbReference type="InterPro" id="IPR036322">
    <property type="entry name" value="WD40_repeat_dom_sf"/>
</dbReference>
<dbReference type="OrthoDB" id="19711at2759"/>
<feature type="repeat" description="WD" evidence="3">
    <location>
        <begin position="105"/>
        <end position="137"/>
    </location>
</feature>
<name>L8HKJ0_ACACF</name>
<dbReference type="VEuPathDB" id="AmoebaDB:ACA1_326890"/>
<dbReference type="PROSITE" id="PS50294">
    <property type="entry name" value="WD_REPEATS_REGION"/>
    <property type="match status" value="5"/>
</dbReference>
<dbReference type="InterPro" id="IPR019775">
    <property type="entry name" value="WD40_repeat_CS"/>
</dbReference>
<dbReference type="Proteomes" id="UP000011083">
    <property type="component" value="Unassembled WGS sequence"/>
</dbReference>
<accession>L8HKJ0</accession>
<dbReference type="Gene3D" id="1.20.1280.50">
    <property type="match status" value="1"/>
</dbReference>
<dbReference type="RefSeq" id="XP_004358294.1">
    <property type="nucleotide sequence ID" value="XM_004358237.1"/>
</dbReference>